<evidence type="ECO:0000313" key="2">
    <source>
        <dbReference type="Proteomes" id="UP000239485"/>
    </source>
</evidence>
<accession>A0A2S6IDW0</accession>
<dbReference type="RefSeq" id="WP_146099608.1">
    <property type="nucleotide sequence ID" value="NZ_PTJD01000014.1"/>
</dbReference>
<keyword evidence="2" id="KW-1185">Reference proteome</keyword>
<gene>
    <name evidence="1" type="ORF">CLV92_1145</name>
</gene>
<name>A0A2S6IDW0_9ACTN</name>
<dbReference type="OrthoDB" id="3826640at2"/>
<dbReference type="AlphaFoldDB" id="A0A2S6IDW0"/>
<protein>
    <submittedName>
        <fullName evidence="1">Putative ribosomally synthesized peptide with SipW-like signal peptide</fullName>
    </submittedName>
</protein>
<comment type="caution">
    <text evidence="1">The sequence shown here is derived from an EMBL/GenBank/DDBJ whole genome shotgun (WGS) entry which is preliminary data.</text>
</comment>
<sequence length="260" mass="27600">MSARSERRRRGAAIAAVPLGLLMSGVLVYQSSSAAFTARTETDNNTFTAGSMTLTNNDTGAATIVVTNIIPSTTWVDRCIRVAYVGQTATDLALYTTTTHTADTAAAGTYLSVDDATLDGSTNLWDLDDQLQFRVSARLGSHTTDATSTTCAEAANGTAWTAATEPQFTVNNSNVAQPYLKDPVSTTTFPASHTSYTNGIRMAGLAAGSVSTPTYITYRISYLLPHRDTAYTLGTRTGTENDGAQGDQVTLRLAWEARQA</sequence>
<proteinExistence type="predicted"/>
<dbReference type="EMBL" id="PTJD01000014">
    <property type="protein sequence ID" value="PPK92404.1"/>
    <property type="molecule type" value="Genomic_DNA"/>
</dbReference>
<organism evidence="1 2">
    <name type="scientific">Kineococcus xinjiangensis</name>
    <dbReference type="NCBI Taxonomy" id="512762"/>
    <lineage>
        <taxon>Bacteria</taxon>
        <taxon>Bacillati</taxon>
        <taxon>Actinomycetota</taxon>
        <taxon>Actinomycetes</taxon>
        <taxon>Kineosporiales</taxon>
        <taxon>Kineosporiaceae</taxon>
        <taxon>Kineococcus</taxon>
    </lineage>
</organism>
<dbReference type="Proteomes" id="UP000239485">
    <property type="component" value="Unassembled WGS sequence"/>
</dbReference>
<evidence type="ECO:0000313" key="1">
    <source>
        <dbReference type="EMBL" id="PPK92404.1"/>
    </source>
</evidence>
<reference evidence="1 2" key="1">
    <citation type="submission" date="2018-02" db="EMBL/GenBank/DDBJ databases">
        <title>Genomic Encyclopedia of Archaeal and Bacterial Type Strains, Phase II (KMG-II): from individual species to whole genera.</title>
        <authorList>
            <person name="Goeker M."/>
        </authorList>
    </citation>
    <scope>NUCLEOTIDE SEQUENCE [LARGE SCALE GENOMIC DNA]</scope>
    <source>
        <strain evidence="1 2">DSM 22857</strain>
    </source>
</reference>